<organism evidence="3 4">
    <name type="scientific">Halolactibacillus miurensis</name>
    <dbReference type="NCBI Taxonomy" id="306541"/>
    <lineage>
        <taxon>Bacteria</taxon>
        <taxon>Bacillati</taxon>
        <taxon>Bacillota</taxon>
        <taxon>Bacilli</taxon>
        <taxon>Bacillales</taxon>
        <taxon>Bacillaceae</taxon>
        <taxon>Halolactibacillus</taxon>
    </lineage>
</organism>
<dbReference type="Proteomes" id="UP000321773">
    <property type="component" value="Unassembled WGS sequence"/>
</dbReference>
<dbReference type="EMBL" id="BJWJ01000008">
    <property type="protein sequence ID" value="GEM04114.1"/>
    <property type="molecule type" value="Genomic_DNA"/>
</dbReference>
<dbReference type="SUPFAM" id="SSF159006">
    <property type="entry name" value="YopX-like"/>
    <property type="match status" value="1"/>
</dbReference>
<dbReference type="OrthoDB" id="1809393at2"/>
<gene>
    <name evidence="2" type="ORF">HMI01_11020</name>
    <name evidence="3" type="ORF">SAMN05421668_10941</name>
</gene>
<evidence type="ECO:0000313" key="5">
    <source>
        <dbReference type="Proteomes" id="UP000321773"/>
    </source>
</evidence>
<dbReference type="AlphaFoldDB" id="A0A1I6SGQ5"/>
<protein>
    <submittedName>
        <fullName evidence="3">Phage uncharacterized protein TIGR01671</fullName>
    </submittedName>
</protein>
<reference evidence="3 4" key="1">
    <citation type="submission" date="2016-10" db="EMBL/GenBank/DDBJ databases">
        <authorList>
            <person name="de Groot N.N."/>
        </authorList>
    </citation>
    <scope>NUCLEOTIDE SEQUENCE [LARGE SCALE GENOMIC DNA]</scope>
    <source>
        <strain evidence="3 4">DSM 17074</strain>
    </source>
</reference>
<keyword evidence="5" id="KW-1185">Reference proteome</keyword>
<name>A0A1I6SGQ5_9BACI</name>
<evidence type="ECO:0000313" key="3">
    <source>
        <dbReference type="EMBL" id="SFS76171.1"/>
    </source>
</evidence>
<dbReference type="InterPro" id="IPR023385">
    <property type="entry name" value="YopX-like_C"/>
</dbReference>
<evidence type="ECO:0000313" key="4">
    <source>
        <dbReference type="Proteomes" id="UP000199139"/>
    </source>
</evidence>
<dbReference type="InterPro" id="IPR019096">
    <property type="entry name" value="YopX_protein"/>
</dbReference>
<dbReference type="RefSeq" id="WP_089853881.1">
    <property type="nucleotide sequence ID" value="NZ_BJWJ01000008.1"/>
</dbReference>
<dbReference type="Proteomes" id="UP000199139">
    <property type="component" value="Unassembled WGS sequence"/>
</dbReference>
<dbReference type="Pfam" id="PF09643">
    <property type="entry name" value="YopX"/>
    <property type="match status" value="1"/>
</dbReference>
<accession>A0A1I6SGQ5</accession>
<reference evidence="2 5" key="2">
    <citation type="submission" date="2019-07" db="EMBL/GenBank/DDBJ databases">
        <title>Whole genome shotgun sequence of Halolactibacillus miurensis NBRC 100873.</title>
        <authorList>
            <person name="Hosoyama A."/>
            <person name="Uohara A."/>
            <person name="Ohji S."/>
            <person name="Ichikawa N."/>
        </authorList>
    </citation>
    <scope>NUCLEOTIDE SEQUENCE [LARGE SCALE GENOMIC DNA]</scope>
    <source>
        <strain evidence="2 5">NBRC 100873</strain>
    </source>
</reference>
<dbReference type="STRING" id="306541.SAMN05421668_10941"/>
<evidence type="ECO:0000259" key="1">
    <source>
        <dbReference type="Pfam" id="PF09643"/>
    </source>
</evidence>
<proteinExistence type="predicted"/>
<evidence type="ECO:0000313" key="2">
    <source>
        <dbReference type="EMBL" id="GEM04114.1"/>
    </source>
</evidence>
<dbReference type="EMBL" id="FPAI01000009">
    <property type="protein sequence ID" value="SFS76171.1"/>
    <property type="molecule type" value="Genomic_DNA"/>
</dbReference>
<dbReference type="Gene3D" id="2.30.30.290">
    <property type="entry name" value="YopX-like domains"/>
    <property type="match status" value="1"/>
</dbReference>
<feature type="domain" description="YopX protein" evidence="1">
    <location>
        <begin position="54"/>
        <end position="139"/>
    </location>
</feature>
<sequence length="139" mass="15952">MREVKFRGKSTLTIDELNDIGINHNDGWVIGNLIGKDLIVGGIIDHTDEYILHEWFCPVDSETVGQFTGLKDKNGVENYEGDIIKYPFLQSFKNNFEVTFHEGAFMAKQDVIRICIRELAFKDEIEVIGNIYENPELIK</sequence>